<feature type="domain" description="G-protein coupled receptors family 1 profile" evidence="7">
    <location>
        <begin position="24"/>
        <end position="527"/>
    </location>
</feature>
<feature type="transmembrane region" description="Helical" evidence="6">
    <location>
        <begin position="123"/>
        <end position="144"/>
    </location>
</feature>
<dbReference type="Gene3D" id="1.20.1070.10">
    <property type="entry name" value="Rhodopsin 7-helix transmembrane proteins"/>
    <property type="match status" value="2"/>
</dbReference>
<evidence type="ECO:0000256" key="5">
    <source>
        <dbReference type="SAM" id="MobiDB-lite"/>
    </source>
</evidence>
<keyword evidence="4 6" id="KW-0472">Membrane</keyword>
<proteinExistence type="predicted"/>
<dbReference type="InterPro" id="IPR017452">
    <property type="entry name" value="GPCR_Rhodpsn_7TM"/>
</dbReference>
<dbReference type="CDD" id="cd00637">
    <property type="entry name" value="7tm_classA_rhodopsin-like"/>
    <property type="match status" value="1"/>
</dbReference>
<evidence type="ECO:0000256" key="4">
    <source>
        <dbReference type="ARBA" id="ARBA00023136"/>
    </source>
</evidence>
<evidence type="ECO:0000256" key="6">
    <source>
        <dbReference type="SAM" id="Phobius"/>
    </source>
</evidence>
<evidence type="ECO:0000256" key="1">
    <source>
        <dbReference type="ARBA" id="ARBA00004370"/>
    </source>
</evidence>
<keyword evidence="8" id="KW-0675">Receptor</keyword>
<sequence length="635" mass="72103">MRIPHARFNSQSSIPVLVVVGLAGNLLALTVFLCSPLRRITSSVYLAGQAITDLLFLTFLGLNWLASIQINVFALPGLCQTLVYVTYVVSFLSLWVIVALTFDLYASIKWRCVHRRISRPSRAVVVTAGLLLVGCATYSFSFWLTTETVDPGKQVFCLHNGHASLAITGAVVDSALTLVLPFCLLIYMNVRILYVVASLAKTRPTAARKMPRTRRHSRASRSARSRVSLPNLSDGGHASSRQPRRSSQQVILQSSVSAGGEGFSRKRVSFEDERKISLLLEEDNIRYDEESGNFLVIAKVFVSNDDTRESKEKLEALRPLCEPHSDSVRHKNRKCSLGELRRPSTGYASKRLSASISTQRRNSLQSLTIEETLSKSITNAGIQTKSRRESRRELDLLDSVNPKPLNKNSREEMVLYNKTDSKTCQCPRRYQDLFHQPPRMRRSTRNSVRPKRKHSPLTRLQYRCFRMVLSVSIVFLCLNVPSHTIRLQSLVRSIIYSDYRPTELEYQLQQFLQFFYYINFVVNVFIYSACAKNFRTACIKIHIHIADTVRQLYKKTCTAREDQSEICSEVGRENSRHVEICLNDIHLSEITPPMNKPVSPPCLIPLGPAQNRCKNRKYPRVETPTLVSSHVVSYQ</sequence>
<dbReference type="Pfam" id="PF00001">
    <property type="entry name" value="7tm_1"/>
    <property type="match status" value="1"/>
</dbReference>
<name>A0AAV4IN94_9GAST</name>
<evidence type="ECO:0000313" key="8">
    <source>
        <dbReference type="EMBL" id="GFS11641.1"/>
    </source>
</evidence>
<organism evidence="8 9">
    <name type="scientific">Elysia marginata</name>
    <dbReference type="NCBI Taxonomy" id="1093978"/>
    <lineage>
        <taxon>Eukaryota</taxon>
        <taxon>Metazoa</taxon>
        <taxon>Spiralia</taxon>
        <taxon>Lophotrochozoa</taxon>
        <taxon>Mollusca</taxon>
        <taxon>Gastropoda</taxon>
        <taxon>Heterobranchia</taxon>
        <taxon>Euthyneura</taxon>
        <taxon>Panpulmonata</taxon>
        <taxon>Sacoglossa</taxon>
        <taxon>Placobranchoidea</taxon>
        <taxon>Plakobranchidae</taxon>
        <taxon>Elysia</taxon>
    </lineage>
</organism>
<dbReference type="InterPro" id="IPR000276">
    <property type="entry name" value="GPCR_Rhodpsn"/>
</dbReference>
<evidence type="ECO:0000313" key="9">
    <source>
        <dbReference type="Proteomes" id="UP000762676"/>
    </source>
</evidence>
<protein>
    <submittedName>
        <fullName evidence="8">Thyrotropin-releasing hormone receptor</fullName>
    </submittedName>
</protein>
<dbReference type="InterPro" id="IPR052954">
    <property type="entry name" value="GPCR-Ligand_Int"/>
</dbReference>
<keyword evidence="2 6" id="KW-0812">Transmembrane</keyword>
<reference evidence="8 9" key="1">
    <citation type="journal article" date="2021" name="Elife">
        <title>Chloroplast acquisition without the gene transfer in kleptoplastic sea slugs, Plakobranchus ocellatus.</title>
        <authorList>
            <person name="Maeda T."/>
            <person name="Takahashi S."/>
            <person name="Yoshida T."/>
            <person name="Shimamura S."/>
            <person name="Takaki Y."/>
            <person name="Nagai Y."/>
            <person name="Toyoda A."/>
            <person name="Suzuki Y."/>
            <person name="Arimoto A."/>
            <person name="Ishii H."/>
            <person name="Satoh N."/>
            <person name="Nishiyama T."/>
            <person name="Hasebe M."/>
            <person name="Maruyama T."/>
            <person name="Minagawa J."/>
            <person name="Obokata J."/>
            <person name="Shigenobu S."/>
        </authorList>
    </citation>
    <scope>NUCLEOTIDE SEQUENCE [LARGE SCALE GENOMIC DNA]</scope>
</reference>
<evidence type="ECO:0000259" key="7">
    <source>
        <dbReference type="PROSITE" id="PS50262"/>
    </source>
</evidence>
<dbReference type="AlphaFoldDB" id="A0AAV4IN94"/>
<feature type="compositionally biased region" description="Low complexity" evidence="5">
    <location>
        <begin position="239"/>
        <end position="253"/>
    </location>
</feature>
<feature type="transmembrane region" description="Helical" evidence="6">
    <location>
        <begin position="514"/>
        <end position="531"/>
    </location>
</feature>
<feature type="transmembrane region" description="Helical" evidence="6">
    <location>
        <begin position="81"/>
        <end position="102"/>
    </location>
</feature>
<keyword evidence="3 6" id="KW-1133">Transmembrane helix</keyword>
<gene>
    <name evidence="8" type="ORF">ElyMa_003091700</name>
</gene>
<feature type="transmembrane region" description="Helical" evidence="6">
    <location>
        <begin position="460"/>
        <end position="481"/>
    </location>
</feature>
<evidence type="ECO:0000256" key="3">
    <source>
        <dbReference type="ARBA" id="ARBA00022989"/>
    </source>
</evidence>
<feature type="transmembrane region" description="Helical" evidence="6">
    <location>
        <begin position="12"/>
        <end position="33"/>
    </location>
</feature>
<dbReference type="PANTHER" id="PTHR46641">
    <property type="entry name" value="FMRFAMIDE RECEPTOR-RELATED"/>
    <property type="match status" value="1"/>
</dbReference>
<comment type="caution">
    <text evidence="8">The sequence shown here is derived from an EMBL/GenBank/DDBJ whole genome shotgun (WGS) entry which is preliminary data.</text>
</comment>
<dbReference type="GO" id="GO:0016020">
    <property type="term" value="C:membrane"/>
    <property type="evidence" value="ECO:0007669"/>
    <property type="project" value="UniProtKB-SubCell"/>
</dbReference>
<dbReference type="Proteomes" id="UP000762676">
    <property type="component" value="Unassembled WGS sequence"/>
</dbReference>
<keyword evidence="9" id="KW-1185">Reference proteome</keyword>
<dbReference type="SUPFAM" id="SSF81321">
    <property type="entry name" value="Family A G protein-coupled receptor-like"/>
    <property type="match status" value="2"/>
</dbReference>
<dbReference type="PROSITE" id="PS50262">
    <property type="entry name" value="G_PROTEIN_RECEP_F1_2"/>
    <property type="match status" value="1"/>
</dbReference>
<evidence type="ECO:0000256" key="2">
    <source>
        <dbReference type="ARBA" id="ARBA00022692"/>
    </source>
</evidence>
<feature type="transmembrane region" description="Helical" evidence="6">
    <location>
        <begin position="54"/>
        <end position="75"/>
    </location>
</feature>
<feature type="compositionally biased region" description="Basic residues" evidence="5">
    <location>
        <begin position="209"/>
        <end position="224"/>
    </location>
</feature>
<dbReference type="EMBL" id="BMAT01006384">
    <property type="protein sequence ID" value="GFS11641.1"/>
    <property type="molecule type" value="Genomic_DNA"/>
</dbReference>
<feature type="region of interest" description="Disordered" evidence="5">
    <location>
        <begin position="206"/>
        <end position="253"/>
    </location>
</feature>
<comment type="subcellular location">
    <subcellularLocation>
        <location evidence="1">Membrane</location>
    </subcellularLocation>
</comment>
<dbReference type="PRINTS" id="PR00237">
    <property type="entry name" value="GPCRRHODOPSN"/>
</dbReference>
<accession>A0AAV4IN94</accession>
<dbReference type="GO" id="GO:0004930">
    <property type="term" value="F:G protein-coupled receptor activity"/>
    <property type="evidence" value="ECO:0007669"/>
    <property type="project" value="InterPro"/>
</dbReference>